<accession>A0A0A9FDY7</accession>
<proteinExistence type="predicted"/>
<dbReference type="EMBL" id="GBRH01186656">
    <property type="protein sequence ID" value="JAE11240.1"/>
    <property type="molecule type" value="Transcribed_RNA"/>
</dbReference>
<protein>
    <submittedName>
        <fullName evidence="1">Uncharacterized protein</fullName>
    </submittedName>
</protein>
<evidence type="ECO:0000313" key="1">
    <source>
        <dbReference type="EMBL" id="JAE11240.1"/>
    </source>
</evidence>
<name>A0A0A9FDY7_ARUDO</name>
<reference evidence="1" key="2">
    <citation type="journal article" date="2015" name="Data Brief">
        <title>Shoot transcriptome of the giant reed, Arundo donax.</title>
        <authorList>
            <person name="Barrero R.A."/>
            <person name="Guerrero F.D."/>
            <person name="Moolhuijzen P."/>
            <person name="Goolsby J.A."/>
            <person name="Tidwell J."/>
            <person name="Bellgard S.E."/>
            <person name="Bellgard M.I."/>
        </authorList>
    </citation>
    <scope>NUCLEOTIDE SEQUENCE</scope>
    <source>
        <tissue evidence="1">Shoot tissue taken approximately 20 cm above the soil surface</tissue>
    </source>
</reference>
<reference evidence="1" key="1">
    <citation type="submission" date="2014-09" db="EMBL/GenBank/DDBJ databases">
        <authorList>
            <person name="Magalhaes I.L.F."/>
            <person name="Oliveira U."/>
            <person name="Santos F.R."/>
            <person name="Vidigal T.H.D.A."/>
            <person name="Brescovit A.D."/>
            <person name="Santos A.J."/>
        </authorList>
    </citation>
    <scope>NUCLEOTIDE SEQUENCE</scope>
    <source>
        <tissue evidence="1">Shoot tissue taken approximately 20 cm above the soil surface</tissue>
    </source>
</reference>
<sequence length="13" mass="1440">MSAASRLLLEFCV</sequence>
<organism evidence="1">
    <name type="scientific">Arundo donax</name>
    <name type="common">Giant reed</name>
    <name type="synonym">Donax arundinaceus</name>
    <dbReference type="NCBI Taxonomy" id="35708"/>
    <lineage>
        <taxon>Eukaryota</taxon>
        <taxon>Viridiplantae</taxon>
        <taxon>Streptophyta</taxon>
        <taxon>Embryophyta</taxon>
        <taxon>Tracheophyta</taxon>
        <taxon>Spermatophyta</taxon>
        <taxon>Magnoliopsida</taxon>
        <taxon>Liliopsida</taxon>
        <taxon>Poales</taxon>
        <taxon>Poaceae</taxon>
        <taxon>PACMAD clade</taxon>
        <taxon>Arundinoideae</taxon>
        <taxon>Arundineae</taxon>
        <taxon>Arundo</taxon>
    </lineage>
</organism>